<evidence type="ECO:0000313" key="2">
    <source>
        <dbReference type="Proteomes" id="UP000018439"/>
    </source>
</evidence>
<dbReference type="EMBL" id="CM001167">
    <property type="protein sequence ID" value="EGJ71856.1"/>
    <property type="molecule type" value="Genomic_DNA"/>
</dbReference>
<dbReference type="HOGENOM" id="CLU_616296_0_0_10"/>
<gene>
    <name evidence="1" type="ORF">Bcop_1664</name>
</gene>
<evidence type="ECO:0008006" key="3">
    <source>
        <dbReference type="Google" id="ProtNLM"/>
    </source>
</evidence>
<protein>
    <recommendedName>
        <fullName evidence="3">Fimbrial subunit protein C-terminal domain-containing protein</fullName>
    </recommendedName>
</protein>
<dbReference type="AlphaFoldDB" id="F3ZQY3"/>
<proteinExistence type="predicted"/>
<sequence length="421" mass="46450">MKLKTFVICGIAVSSLIACSNNDEIGSGSDSIKNYSDLVVNFKLDGSKTRGVIEDGANTKPIFKNTTVYVFSGNDEVINQNVELKEDGTSKDFTGKAEFTKILLGGKENVIVTANVGDGDVSAAHIDGRSIENIQPNENQKTLENIYYYGSSTLTEKGTNSYEAKIDLAPVAARVEVFGNVDFNDTFVKELTVDVITPLEYTGKYNDASSIVKPKTEKHGELWLDLTDNNYTSIKDENTKVVANHLFGDDVQKIAMRIKSQNYILERSLDETMIIFNLKDGSKSPIYRNMNNELAAKSGEKYIRITKNEEGYAEGDEITGFEPSTEAKEGFYTMVNFGTVAGEGGDLTILSNGKYEPGYIYRIDLGKIDWSGDQNYNSGLDKFNPEDNGTGTEEPAYKSDLSVVVTVKEWTKEHVIPGIEK</sequence>
<evidence type="ECO:0000313" key="1">
    <source>
        <dbReference type="EMBL" id="EGJ71856.1"/>
    </source>
</evidence>
<accession>F3ZQY3</accession>
<reference evidence="1 2" key="1">
    <citation type="journal article" date="2011" name="Stand. Genomic Sci.">
        <title>Non-contiguous finished genome sequence of Bacteroides coprosuis type strain (PC139).</title>
        <authorList>
            <person name="Land M."/>
            <person name="Held B."/>
            <person name="Gronow S."/>
            <person name="Abt B."/>
            <person name="Lucas S."/>
            <person name="Del Rio T.G."/>
            <person name="Nolan M."/>
            <person name="Tice H."/>
            <person name="Cheng J.F."/>
            <person name="Pitluck S."/>
            <person name="Liolios K."/>
            <person name="Pagani I."/>
            <person name="Ivanova N."/>
            <person name="Mavromatis K."/>
            <person name="Mikhailova N."/>
            <person name="Pati A."/>
            <person name="Tapia R."/>
            <person name="Han C."/>
            <person name="Goodwin L."/>
            <person name="Chen A."/>
            <person name="Palaniappan K."/>
            <person name="Hauser L."/>
            <person name="Brambilla E.M."/>
            <person name="Rohde M."/>
            <person name="Goker M."/>
            <person name="Detter J.C."/>
            <person name="Woyke T."/>
            <person name="Bristow J."/>
            <person name="Eisen J.A."/>
            <person name="Markowitz V."/>
            <person name="Hugenholtz P."/>
            <person name="Kyrpides N.C."/>
            <person name="Klenk H.P."/>
            <person name="Lapidus A."/>
        </authorList>
    </citation>
    <scope>NUCLEOTIDE SEQUENCE [LARGE SCALE GENOMIC DNA]</scope>
    <source>
        <strain evidence="1 2">DSM 18011</strain>
    </source>
</reference>
<name>F3ZQY3_9BACE</name>
<dbReference type="STRING" id="679937.Bcop_1664"/>
<dbReference type="PROSITE" id="PS51257">
    <property type="entry name" value="PROKAR_LIPOPROTEIN"/>
    <property type="match status" value="1"/>
</dbReference>
<dbReference type="Proteomes" id="UP000018439">
    <property type="component" value="Chromosome"/>
</dbReference>
<dbReference type="OrthoDB" id="1054182at2"/>
<organism evidence="1 2">
    <name type="scientific">Bacteroides coprosuis DSM 18011</name>
    <dbReference type="NCBI Taxonomy" id="679937"/>
    <lineage>
        <taxon>Bacteria</taxon>
        <taxon>Pseudomonadati</taxon>
        <taxon>Bacteroidota</taxon>
        <taxon>Bacteroidia</taxon>
        <taxon>Bacteroidales</taxon>
        <taxon>Bacteroidaceae</taxon>
        <taxon>Bacteroides</taxon>
    </lineage>
</organism>
<keyword evidence="2" id="KW-1185">Reference proteome</keyword>